<dbReference type="Proteomes" id="UP000017131">
    <property type="component" value="Unassembled WGS sequence"/>
</dbReference>
<dbReference type="EMBL" id="AXDY01000015">
    <property type="protein sequence ID" value="ERS92381.1"/>
    <property type="molecule type" value="Genomic_DNA"/>
</dbReference>
<protein>
    <submittedName>
        <fullName evidence="2">Uncharacterized protein</fullName>
    </submittedName>
</protein>
<name>A0ABP2YQH7_STASI</name>
<gene>
    <name evidence="2" type="ORF">SSIM_12265</name>
</gene>
<keyword evidence="3" id="KW-1185">Reference proteome</keyword>
<proteinExistence type="predicted"/>
<sequence length="84" mass="9635">MQKRVIKGIKEGLYVFVLTVIVALILNFSNLNYGHHKLWEYLGNFGIVKIFNDNALNGFIVLGFLIGFVVFVLALFFPEKDKKQ</sequence>
<evidence type="ECO:0000313" key="2">
    <source>
        <dbReference type="EMBL" id="ERS92381.1"/>
    </source>
</evidence>
<keyword evidence="1" id="KW-0472">Membrane</keyword>
<reference evidence="2 3" key="1">
    <citation type="journal article" date="2013" name="Genome Announc.">
        <title>Draft Genome Sequence of Staphylococcus simulans UMC-CNS-990, Isolated from a Case of Chronic Bovine Mastitis.</title>
        <authorList>
            <person name="Calcutt M.J."/>
            <person name="Foecking M.F."/>
            <person name="Hsieh H.Y."/>
            <person name="Perry J."/>
            <person name="Stewart G.C."/>
            <person name="Middleton J.R."/>
        </authorList>
    </citation>
    <scope>NUCLEOTIDE SEQUENCE [LARGE SCALE GENOMIC DNA]</scope>
    <source>
        <strain evidence="2 3">UMC-CNS-990</strain>
    </source>
</reference>
<feature type="transmembrane region" description="Helical" evidence="1">
    <location>
        <begin position="12"/>
        <end position="35"/>
    </location>
</feature>
<evidence type="ECO:0000256" key="1">
    <source>
        <dbReference type="SAM" id="Phobius"/>
    </source>
</evidence>
<dbReference type="RefSeq" id="WP_023016212.1">
    <property type="nucleotide sequence ID" value="NZ_AXDY01000015.1"/>
</dbReference>
<feature type="transmembrane region" description="Helical" evidence="1">
    <location>
        <begin position="55"/>
        <end position="77"/>
    </location>
</feature>
<evidence type="ECO:0000313" key="3">
    <source>
        <dbReference type="Proteomes" id="UP000017131"/>
    </source>
</evidence>
<accession>A0ABP2YQH7</accession>
<organism evidence="2 3">
    <name type="scientific">Staphylococcus simulans UMC-CNS-990</name>
    <dbReference type="NCBI Taxonomy" id="1405498"/>
    <lineage>
        <taxon>Bacteria</taxon>
        <taxon>Bacillati</taxon>
        <taxon>Bacillota</taxon>
        <taxon>Bacilli</taxon>
        <taxon>Bacillales</taxon>
        <taxon>Staphylococcaceae</taxon>
        <taxon>Staphylococcus</taxon>
    </lineage>
</organism>
<keyword evidence="1" id="KW-0812">Transmembrane</keyword>
<keyword evidence="1" id="KW-1133">Transmembrane helix</keyword>
<comment type="caution">
    <text evidence="2">The sequence shown here is derived from an EMBL/GenBank/DDBJ whole genome shotgun (WGS) entry which is preliminary data.</text>
</comment>